<keyword evidence="1" id="KW-0472">Membrane</keyword>
<organism evidence="2 3">
    <name type="scientific">Mesonia sediminis</name>
    <dbReference type="NCBI Taxonomy" id="1703946"/>
    <lineage>
        <taxon>Bacteria</taxon>
        <taxon>Pseudomonadati</taxon>
        <taxon>Bacteroidota</taxon>
        <taxon>Flavobacteriia</taxon>
        <taxon>Flavobacteriales</taxon>
        <taxon>Flavobacteriaceae</taxon>
        <taxon>Mesonia</taxon>
    </lineage>
</organism>
<reference evidence="3" key="1">
    <citation type="journal article" date="2019" name="Int. J. Syst. Evol. Microbiol.">
        <title>The Global Catalogue of Microorganisms (GCM) 10K type strain sequencing project: providing services to taxonomists for standard genome sequencing and annotation.</title>
        <authorList>
            <consortium name="The Broad Institute Genomics Platform"/>
            <consortium name="The Broad Institute Genome Sequencing Center for Infectious Disease"/>
            <person name="Wu L."/>
            <person name="Ma J."/>
        </authorList>
    </citation>
    <scope>NUCLEOTIDE SEQUENCE [LARGE SCALE GENOMIC DNA]</scope>
    <source>
        <strain evidence="3">KCTC 42255</strain>
    </source>
</reference>
<feature type="transmembrane region" description="Helical" evidence="1">
    <location>
        <begin position="55"/>
        <end position="77"/>
    </location>
</feature>
<name>A0ABW5SI99_9FLAO</name>
<accession>A0ABW5SI99</accession>
<protein>
    <submittedName>
        <fullName evidence="2">Uncharacterized protein</fullName>
    </submittedName>
</protein>
<dbReference type="RefSeq" id="WP_379048792.1">
    <property type="nucleotide sequence ID" value="NZ_JBHULZ010000041.1"/>
</dbReference>
<dbReference type="Proteomes" id="UP001597357">
    <property type="component" value="Unassembled WGS sequence"/>
</dbReference>
<keyword evidence="1" id="KW-1133">Transmembrane helix</keyword>
<keyword evidence="3" id="KW-1185">Reference proteome</keyword>
<sequence>MSSFKQILQAPNFWKSVLFIGLAFVLLYNAIDFAFGYSMHWDQFLEAKWQGSTKWRFIIANLLGGALYGFIISFLRYRKQILQDKHKK</sequence>
<evidence type="ECO:0000313" key="2">
    <source>
        <dbReference type="EMBL" id="MFD2698834.1"/>
    </source>
</evidence>
<comment type="caution">
    <text evidence="2">The sequence shown here is derived from an EMBL/GenBank/DDBJ whole genome shotgun (WGS) entry which is preliminary data.</text>
</comment>
<evidence type="ECO:0000256" key="1">
    <source>
        <dbReference type="SAM" id="Phobius"/>
    </source>
</evidence>
<gene>
    <name evidence="2" type="ORF">ACFSQ0_12610</name>
</gene>
<dbReference type="EMBL" id="JBHULZ010000041">
    <property type="protein sequence ID" value="MFD2698834.1"/>
    <property type="molecule type" value="Genomic_DNA"/>
</dbReference>
<proteinExistence type="predicted"/>
<evidence type="ECO:0000313" key="3">
    <source>
        <dbReference type="Proteomes" id="UP001597357"/>
    </source>
</evidence>
<feature type="transmembrane region" description="Helical" evidence="1">
    <location>
        <begin position="12"/>
        <end position="35"/>
    </location>
</feature>
<keyword evidence="1" id="KW-0812">Transmembrane</keyword>